<dbReference type="OrthoDB" id="9805787at2"/>
<dbReference type="InterPro" id="IPR012188">
    <property type="entry name" value="ME_PTA"/>
</dbReference>
<dbReference type="InterPro" id="IPR012301">
    <property type="entry name" value="Malic_N_dom"/>
</dbReference>
<dbReference type="Gene3D" id="3.40.50.10380">
    <property type="entry name" value="Malic enzyme, N-terminal domain"/>
    <property type="match status" value="1"/>
</dbReference>
<dbReference type="PANTHER" id="PTHR43237:SF4">
    <property type="entry name" value="NADP-DEPENDENT MALIC ENZYME"/>
    <property type="match status" value="1"/>
</dbReference>
<dbReference type="SUPFAM" id="SSF53223">
    <property type="entry name" value="Aminoacid dehydrogenase-like, N-terminal domain"/>
    <property type="match status" value="1"/>
</dbReference>
<comment type="similarity">
    <text evidence="3">In the N-terminal section; belongs to the malic enzymes family.</text>
</comment>
<keyword evidence="11" id="KW-0521">NADP</keyword>
<dbReference type="GO" id="GO:0006108">
    <property type="term" value="P:malate metabolic process"/>
    <property type="evidence" value="ECO:0007669"/>
    <property type="project" value="InterPro"/>
</dbReference>
<proteinExistence type="inferred from homology"/>
<feature type="binding site" evidence="11">
    <location>
        <position position="297"/>
    </location>
    <ligand>
        <name>a divalent metal cation</name>
        <dbReference type="ChEBI" id="CHEBI:60240"/>
    </ligand>
</feature>
<keyword evidence="7" id="KW-0560">Oxidoreductase</keyword>
<comment type="cofactor">
    <cofactor evidence="1">
        <name>Mn(2+)</name>
        <dbReference type="ChEBI" id="CHEBI:29035"/>
    </cofactor>
</comment>
<evidence type="ECO:0000256" key="10">
    <source>
        <dbReference type="PIRSR" id="PIRSR036684-2"/>
    </source>
</evidence>
<comment type="similarity">
    <text evidence="4">In the C-terminal section; belongs to the phosphate acetyltransferase and butyryltransferase family.</text>
</comment>
<protein>
    <submittedName>
        <fullName evidence="14">NADP-dependent malic enzyme</fullName>
    </submittedName>
</protein>
<dbReference type="CDD" id="cd05311">
    <property type="entry name" value="NAD_bind_2_malic_enz"/>
    <property type="match status" value="1"/>
</dbReference>
<dbReference type="InterPro" id="IPR037062">
    <property type="entry name" value="Malic_N_dom_sf"/>
</dbReference>
<feature type="binding site" evidence="11">
    <location>
        <position position="172"/>
    </location>
    <ligand>
        <name>a divalent metal cation</name>
        <dbReference type="ChEBI" id="CHEBI:60240"/>
    </ligand>
</feature>
<evidence type="ECO:0000256" key="11">
    <source>
        <dbReference type="PIRSR" id="PIRSR036684-3"/>
    </source>
</evidence>
<dbReference type="GO" id="GO:0016746">
    <property type="term" value="F:acyltransferase activity"/>
    <property type="evidence" value="ECO:0007669"/>
    <property type="project" value="InterPro"/>
</dbReference>
<dbReference type="InterPro" id="IPR036291">
    <property type="entry name" value="NAD(P)-bd_dom_sf"/>
</dbReference>
<dbReference type="Gene3D" id="3.40.50.720">
    <property type="entry name" value="NAD(P)-binding Rossmann-like Domain"/>
    <property type="match status" value="1"/>
</dbReference>
<feature type="domain" description="Malic enzyme NAD-binding" evidence="12">
    <location>
        <begin position="173"/>
        <end position="410"/>
    </location>
</feature>
<evidence type="ECO:0000313" key="14">
    <source>
        <dbReference type="EMBL" id="KAA2237304.1"/>
    </source>
</evidence>
<dbReference type="AlphaFoldDB" id="A0A5B2VEA9"/>
<reference evidence="14 15" key="2">
    <citation type="submission" date="2019-09" db="EMBL/GenBank/DDBJ databases">
        <authorList>
            <person name="Jin C."/>
        </authorList>
    </citation>
    <scope>NUCLEOTIDE SEQUENCE [LARGE SCALE GENOMIC DNA]</scope>
    <source>
        <strain evidence="14 15">BN140002</strain>
    </source>
</reference>
<feature type="binding site" evidence="10">
    <location>
        <position position="147"/>
    </location>
    <ligand>
        <name>a divalent metal cation</name>
        <dbReference type="ChEBI" id="CHEBI:60240"/>
    </ligand>
</feature>
<evidence type="ECO:0000256" key="3">
    <source>
        <dbReference type="ARBA" id="ARBA00007686"/>
    </source>
</evidence>
<keyword evidence="6 10" id="KW-0479">Metal-binding</keyword>
<evidence type="ECO:0000259" key="13">
    <source>
        <dbReference type="SMART" id="SM01274"/>
    </source>
</evidence>
<dbReference type="InterPro" id="IPR045213">
    <property type="entry name" value="Malic_NAD-bd_bact_type"/>
</dbReference>
<keyword evidence="15" id="KW-1185">Reference proteome</keyword>
<dbReference type="SMART" id="SM01274">
    <property type="entry name" value="malic"/>
    <property type="match status" value="1"/>
</dbReference>
<evidence type="ECO:0000313" key="15">
    <source>
        <dbReference type="Proteomes" id="UP000323142"/>
    </source>
</evidence>
<dbReference type="Gene3D" id="3.40.50.10950">
    <property type="match status" value="1"/>
</dbReference>
<evidence type="ECO:0000256" key="7">
    <source>
        <dbReference type="ARBA" id="ARBA00023002"/>
    </source>
</evidence>
<dbReference type="Pfam" id="PF03949">
    <property type="entry name" value="Malic_M"/>
    <property type="match status" value="1"/>
</dbReference>
<keyword evidence="8" id="KW-0511">Multifunctional enzyme</keyword>
<accession>A0A5B2VEA9</accession>
<dbReference type="PANTHER" id="PTHR43237">
    <property type="entry name" value="NADP-DEPENDENT MALIC ENZYME"/>
    <property type="match status" value="1"/>
</dbReference>
<dbReference type="InterPro" id="IPR015884">
    <property type="entry name" value="Malic_enzyme_CS"/>
</dbReference>
<dbReference type="InterPro" id="IPR042113">
    <property type="entry name" value="P_AcTrfase_dom1"/>
</dbReference>
<evidence type="ECO:0000256" key="6">
    <source>
        <dbReference type="ARBA" id="ARBA00022723"/>
    </source>
</evidence>
<dbReference type="Proteomes" id="UP000323142">
    <property type="component" value="Unassembled WGS sequence"/>
</dbReference>
<organism evidence="14 15">
    <name type="scientific">Salinarimonas soli</name>
    <dbReference type="NCBI Taxonomy" id="1638099"/>
    <lineage>
        <taxon>Bacteria</taxon>
        <taxon>Pseudomonadati</taxon>
        <taxon>Pseudomonadota</taxon>
        <taxon>Alphaproteobacteria</taxon>
        <taxon>Hyphomicrobiales</taxon>
        <taxon>Salinarimonadaceae</taxon>
        <taxon>Salinarimonas</taxon>
    </lineage>
</organism>
<dbReference type="PIRSF" id="PIRSF036684">
    <property type="entry name" value="ME_PTA"/>
    <property type="match status" value="1"/>
</dbReference>
<evidence type="ECO:0000256" key="9">
    <source>
        <dbReference type="PIRSR" id="PIRSR036684-1"/>
    </source>
</evidence>
<dbReference type="InterPro" id="IPR051674">
    <property type="entry name" value="Malate_Decarboxylase"/>
</dbReference>
<dbReference type="GO" id="GO:0046872">
    <property type="term" value="F:metal ion binding"/>
    <property type="evidence" value="ECO:0007669"/>
    <property type="project" value="UniProtKB-KW"/>
</dbReference>
<feature type="active site" description="Proton acceptor" evidence="9">
    <location>
        <position position="104"/>
    </location>
</feature>
<dbReference type="Pfam" id="PF00390">
    <property type="entry name" value="malic"/>
    <property type="match status" value="1"/>
</dbReference>
<dbReference type="InterPro" id="IPR002505">
    <property type="entry name" value="PTA_PTB"/>
</dbReference>
<dbReference type="Pfam" id="PF01515">
    <property type="entry name" value="PTA_PTB"/>
    <property type="match status" value="1"/>
</dbReference>
<dbReference type="InterPro" id="IPR042112">
    <property type="entry name" value="P_AcTrfase_dom2"/>
</dbReference>
<name>A0A5B2VEA9_9HYPH</name>
<feature type="domain" description="Malic enzyme N-terminal" evidence="13">
    <location>
        <begin position="28"/>
        <end position="161"/>
    </location>
</feature>
<comment type="subunit">
    <text evidence="5">Homooctamer.</text>
</comment>
<dbReference type="SUPFAM" id="SSF51735">
    <property type="entry name" value="NAD(P)-binding Rossmann-fold domains"/>
    <property type="match status" value="1"/>
</dbReference>
<comment type="cofactor">
    <cofactor evidence="2">
        <name>Mg(2+)</name>
        <dbReference type="ChEBI" id="CHEBI:18420"/>
    </cofactor>
</comment>
<reference evidence="14 15" key="1">
    <citation type="submission" date="2019-09" db="EMBL/GenBank/DDBJ databases">
        <title>Salinarimonas rosea gen. nov., sp. nov., a new member of the a-2 subgroup of the Proteobacteria.</title>
        <authorList>
            <person name="Liu J."/>
        </authorList>
    </citation>
    <scope>NUCLEOTIDE SEQUENCE [LARGE SCALE GENOMIC DNA]</scope>
    <source>
        <strain evidence="14 15">BN140002</strain>
    </source>
</reference>
<dbReference type="RefSeq" id="WP_149816987.1">
    <property type="nucleotide sequence ID" value="NZ_VUOA01000019.1"/>
</dbReference>
<evidence type="ECO:0000256" key="1">
    <source>
        <dbReference type="ARBA" id="ARBA00001936"/>
    </source>
</evidence>
<dbReference type="EMBL" id="VUOA01000019">
    <property type="protein sequence ID" value="KAA2237304.1"/>
    <property type="molecule type" value="Genomic_DNA"/>
</dbReference>
<evidence type="ECO:0000259" key="12">
    <source>
        <dbReference type="SMART" id="SM00919"/>
    </source>
</evidence>
<evidence type="ECO:0000256" key="2">
    <source>
        <dbReference type="ARBA" id="ARBA00001946"/>
    </source>
</evidence>
<dbReference type="PROSITE" id="PS00331">
    <property type="entry name" value="MALIC_ENZYMES"/>
    <property type="match status" value="1"/>
</dbReference>
<dbReference type="FunFam" id="3.40.50.720:FF:000095">
    <property type="entry name" value="NADP-dependent malic enzyme"/>
    <property type="match status" value="1"/>
</dbReference>
<dbReference type="GO" id="GO:0004470">
    <property type="term" value="F:malic enzyme activity"/>
    <property type="evidence" value="ECO:0007669"/>
    <property type="project" value="InterPro"/>
</dbReference>
<dbReference type="SUPFAM" id="SSF53659">
    <property type="entry name" value="Isocitrate/Isopropylmalate dehydrogenase-like"/>
    <property type="match status" value="1"/>
</dbReference>
<comment type="caution">
    <text evidence="14">The sequence shown here is derived from an EMBL/GenBank/DDBJ whole genome shotgun (WGS) entry which is preliminary data.</text>
</comment>
<dbReference type="InterPro" id="IPR012302">
    <property type="entry name" value="Malic_NAD-bd"/>
</dbReference>
<feature type="binding site" evidence="10">
    <location>
        <position position="146"/>
    </location>
    <ligand>
        <name>a divalent metal cation</name>
        <dbReference type="ChEBI" id="CHEBI:60240"/>
    </ligand>
</feature>
<dbReference type="GO" id="GO:0051287">
    <property type="term" value="F:NAD binding"/>
    <property type="evidence" value="ECO:0007669"/>
    <property type="project" value="InterPro"/>
</dbReference>
<feature type="binding site" evidence="11">
    <location>
        <begin position="86"/>
        <end position="93"/>
    </location>
    <ligand>
        <name>NADP(+)</name>
        <dbReference type="ChEBI" id="CHEBI:58349"/>
    </ligand>
</feature>
<dbReference type="InterPro" id="IPR046346">
    <property type="entry name" value="Aminoacid_DH-like_N_sf"/>
</dbReference>
<sequence>MTDKPVPRRTRPTFTDQEALQFHSQGRPGKLEVVPTKPMATQRDLSLAYSPGVAVPVKAIAENPTCAFDYTARGNMVAVISNGTAILGLGNLGALASKPVMEGKAVLFKRFADVDSIDLEVDTEDADAFINCVRYLGPSFGGINLEDIKAPECFIIEERLRELMDIPVFHDDQHGTAIIAAAGLINALHLTGRDVKSTRLVVNGAGAAGIACVELLKAMGFAPDKVILCDTKGAIYQGRTEGMNQWKSAHAAKTDARSLADAMAGADAVFGLSAKGAFTPEMIASMAPKPIIFAMANPDPEITPEEVAAIRDDAIVATGRSDYPNQVNNVLGFPYIFRGALDVLATTINMEMKIAAAQALAELAREDVPDEVAAAYQGSRPRFGREYIIPVPFDPRLIHTVPAAVARAAMDTGVARRPIVDMRAYKTQLSARRDPVAGTLARIFERVRRFPKRVVFAEGEEEQVIRAALAFVNQGLGTAILVGREERIHETARAAGIDLEGRENLEIHNARLSQRNGAYARFLYDRLQRQGFLLRDCQRLINQDRNHFGASMVALGDADALITGVTRNYSIALSDVRRVIDAKPGHRVIGVSVCLARGRTVLVADTAIHEMPDAQELSEIAIEAAGVARRLGYEPRVALLSFSTFGHPQAERAEKIQEAVRILDRARVDFEYDGEMSADVALNRDLMAAQYPFCRLTGAANVLVMPAFHSASISTRMLQELGGSTVIGPLIVGLDKPVQIVPLGATDNDIVNMAALAAFNVGG</sequence>
<dbReference type="Gene3D" id="3.40.50.10750">
    <property type="entry name" value="Isocitrate/Isopropylmalate dehydrogenase-like"/>
    <property type="match status" value="1"/>
</dbReference>
<evidence type="ECO:0000256" key="4">
    <source>
        <dbReference type="ARBA" id="ARBA00008756"/>
    </source>
</evidence>
<evidence type="ECO:0000256" key="5">
    <source>
        <dbReference type="ARBA" id="ARBA00011823"/>
    </source>
</evidence>
<dbReference type="FunFam" id="3.40.50.10380:FF:000003">
    <property type="entry name" value="NADP-dependent malic enzyme"/>
    <property type="match status" value="1"/>
</dbReference>
<evidence type="ECO:0000256" key="8">
    <source>
        <dbReference type="ARBA" id="ARBA00023268"/>
    </source>
</evidence>
<dbReference type="GO" id="GO:0016616">
    <property type="term" value="F:oxidoreductase activity, acting on the CH-OH group of donors, NAD or NADP as acceptor"/>
    <property type="evidence" value="ECO:0007669"/>
    <property type="project" value="InterPro"/>
</dbReference>
<dbReference type="SMART" id="SM00919">
    <property type="entry name" value="Malic_M"/>
    <property type="match status" value="1"/>
</dbReference>
<gene>
    <name evidence="14" type="ORF">F0L46_09895</name>
</gene>